<evidence type="ECO:0000313" key="2">
    <source>
        <dbReference type="Proteomes" id="UP001516351"/>
    </source>
</evidence>
<dbReference type="InterPro" id="IPR027417">
    <property type="entry name" value="P-loop_NTPase"/>
</dbReference>
<sequence length="532" mass="61242">MEYNRIVYPERAEYLNEDIFQSYKVFLNHWNDLASKFKSNFEESILRRVSKTLIVVGEQSSGKTLLANKIDQDFRATKEKCRENTIEYDRSNIWHRIVSGVGKNNDLIKSNTDKSVLLHIENNAEWVERVKSFCGANSDRTCVIIADNCENHYFIQGIMGMTDTEFLQFGYTETLLTSAAQRFVTLCRTDLRGAMFAMFTNNSSFAESFYEKVNKLHNRLVETIPLPIPSPQDKETIIRVNTNRLNPFSYWYCLDRAGVEEKLNVLEKIKSEAGFKDVFEAVDNAIQKASPSRVGRPPKKCLLTLFAFTDQNDITGKVEELGIAEIEKNINNNEFVDIATFKNNWQDFLSFGDVRKGKLLQSEWNLRIVLAGNQFTSLLLSQKYRSETKKIIESCLKYHGPGTQTETIRNHKDALENDLSILSTIPQIDLSAFWASGQVRSHQYEKELLELFPNYNKSDEGFLSYRPDWVVEPYSVCKLASSRDSNIASVNDAIRREAIVCEFTALKDFNKTTVQTYLNRKISNYVNILQDQ</sequence>
<proteinExistence type="predicted"/>
<organism evidence="1 2">
    <name type="scientific">Asaia spathodeae</name>
    <dbReference type="NCBI Taxonomy" id="657016"/>
    <lineage>
        <taxon>Bacteria</taxon>
        <taxon>Pseudomonadati</taxon>
        <taxon>Pseudomonadota</taxon>
        <taxon>Alphaproteobacteria</taxon>
        <taxon>Acetobacterales</taxon>
        <taxon>Acetobacteraceae</taxon>
        <taxon>Asaia</taxon>
    </lineage>
</organism>
<reference evidence="1 2" key="1">
    <citation type="submission" date="2020-06" db="EMBL/GenBank/DDBJ databases">
        <title>Synonyms of Asaia species.</title>
        <authorList>
            <person name="Sombolestani A."/>
        </authorList>
    </citation>
    <scope>NUCLEOTIDE SEQUENCE [LARGE SCALE GENOMIC DNA]</scope>
    <source>
        <strain evidence="1 2">LMG 27047</strain>
    </source>
</reference>
<dbReference type="Proteomes" id="UP001516351">
    <property type="component" value="Unassembled WGS sequence"/>
</dbReference>
<dbReference type="EMBL" id="JABXXV010000001">
    <property type="protein sequence ID" value="NVN45350.1"/>
    <property type="molecule type" value="Genomic_DNA"/>
</dbReference>
<evidence type="ECO:0000313" key="1">
    <source>
        <dbReference type="EMBL" id="NVN45350.1"/>
    </source>
</evidence>
<keyword evidence="2" id="KW-1185">Reference proteome</keyword>
<protein>
    <submittedName>
        <fullName evidence="1">Uncharacterized protein</fullName>
    </submittedName>
</protein>
<dbReference type="SUPFAM" id="SSF52540">
    <property type="entry name" value="P-loop containing nucleoside triphosphate hydrolases"/>
    <property type="match status" value="1"/>
</dbReference>
<name>A0ABX2P1H5_9PROT</name>
<accession>A0ABX2P1H5</accession>
<gene>
    <name evidence="1" type="ORF">HW542_00835</name>
</gene>
<dbReference type="RefSeq" id="WP_267310894.1">
    <property type="nucleotide sequence ID" value="NZ_JABXXV010000001.1"/>
</dbReference>
<comment type="caution">
    <text evidence="1">The sequence shown here is derived from an EMBL/GenBank/DDBJ whole genome shotgun (WGS) entry which is preliminary data.</text>
</comment>